<dbReference type="EMBL" id="JAPTMU010000022">
    <property type="protein sequence ID" value="KAJ4924491.1"/>
    <property type="molecule type" value="Genomic_DNA"/>
</dbReference>
<dbReference type="AlphaFoldDB" id="A0AAD6F7N4"/>
<evidence type="ECO:0000313" key="2">
    <source>
        <dbReference type="Proteomes" id="UP001219934"/>
    </source>
</evidence>
<evidence type="ECO:0000313" key="1">
    <source>
        <dbReference type="EMBL" id="KAJ4924491.1"/>
    </source>
</evidence>
<gene>
    <name evidence="1" type="ORF">JOQ06_003447</name>
</gene>
<organism evidence="1 2">
    <name type="scientific">Pogonophryne albipinna</name>
    <dbReference type="NCBI Taxonomy" id="1090488"/>
    <lineage>
        <taxon>Eukaryota</taxon>
        <taxon>Metazoa</taxon>
        <taxon>Chordata</taxon>
        <taxon>Craniata</taxon>
        <taxon>Vertebrata</taxon>
        <taxon>Euteleostomi</taxon>
        <taxon>Actinopterygii</taxon>
        <taxon>Neopterygii</taxon>
        <taxon>Teleostei</taxon>
        <taxon>Neoteleostei</taxon>
        <taxon>Acanthomorphata</taxon>
        <taxon>Eupercaria</taxon>
        <taxon>Perciformes</taxon>
        <taxon>Notothenioidei</taxon>
        <taxon>Pogonophryne</taxon>
    </lineage>
</organism>
<proteinExistence type="predicted"/>
<protein>
    <submittedName>
        <fullName evidence="1">Uncharacterized protein</fullName>
    </submittedName>
</protein>
<accession>A0AAD6F7N4</accession>
<name>A0AAD6F7N4_9TELE</name>
<feature type="non-terminal residue" evidence="1">
    <location>
        <position position="73"/>
    </location>
</feature>
<sequence>PGEREGVRQKKIERKSGAKAVNSVCEWQRLLGCNPSWFVQWPALCTRVSELPPVPLAHSLLLLMEMQQCTVDE</sequence>
<feature type="non-terminal residue" evidence="1">
    <location>
        <position position="1"/>
    </location>
</feature>
<dbReference type="Proteomes" id="UP001219934">
    <property type="component" value="Unassembled WGS sequence"/>
</dbReference>
<keyword evidence="2" id="KW-1185">Reference proteome</keyword>
<comment type="caution">
    <text evidence="1">The sequence shown here is derived from an EMBL/GenBank/DDBJ whole genome shotgun (WGS) entry which is preliminary data.</text>
</comment>
<reference evidence="1" key="1">
    <citation type="submission" date="2022-11" db="EMBL/GenBank/DDBJ databases">
        <title>Chromosome-level genome of Pogonophryne albipinna.</title>
        <authorList>
            <person name="Jo E."/>
        </authorList>
    </citation>
    <scope>NUCLEOTIDE SEQUENCE</scope>
    <source>
        <strain evidence="1">SGF0006</strain>
        <tissue evidence="1">Muscle</tissue>
    </source>
</reference>